<evidence type="ECO:0000256" key="1">
    <source>
        <dbReference type="SAM" id="SignalP"/>
    </source>
</evidence>
<dbReference type="RefSeq" id="WP_136393204.1">
    <property type="nucleotide sequence ID" value="NZ_SSND01000001.1"/>
</dbReference>
<dbReference type="Proteomes" id="UP000309450">
    <property type="component" value="Unassembled WGS sequence"/>
</dbReference>
<feature type="chain" id="PRO_5020213549" description="PepSY domain-containing protein" evidence="1">
    <location>
        <begin position="22"/>
        <end position="131"/>
    </location>
</feature>
<sequence length="131" mass="14076">MFRHMSAALLVLALTAPLARAESMEQSLIRQLEAQGYTTVSISRTLLGRLYVVAEAGKIRREIVINPSTGEILRDYLREPSRLATIQRERGRDGQGRGAAVAAVDLPERTVTDSALGGTDKGVGVAGDVTE</sequence>
<keyword evidence="3" id="KW-1185">Reference proteome</keyword>
<evidence type="ECO:0000313" key="3">
    <source>
        <dbReference type="Proteomes" id="UP000309450"/>
    </source>
</evidence>
<proteinExistence type="predicted"/>
<accession>A0A4S3MSJ7</accession>
<dbReference type="OrthoDB" id="7869758at2"/>
<name>A0A4S3MSJ7_9RHOB</name>
<comment type="caution">
    <text evidence="2">The sequence shown here is derived from an EMBL/GenBank/DDBJ whole genome shotgun (WGS) entry which is preliminary data.</text>
</comment>
<keyword evidence="1" id="KW-0732">Signal</keyword>
<gene>
    <name evidence="2" type="ORF">E7811_03615</name>
</gene>
<organism evidence="2 3">
    <name type="scientific">Aliigemmobacter aestuarii</name>
    <dbReference type="NCBI Taxonomy" id="1445661"/>
    <lineage>
        <taxon>Bacteria</taxon>
        <taxon>Pseudomonadati</taxon>
        <taxon>Pseudomonadota</taxon>
        <taxon>Alphaproteobacteria</taxon>
        <taxon>Rhodobacterales</taxon>
        <taxon>Paracoccaceae</taxon>
        <taxon>Aliigemmobacter</taxon>
    </lineage>
</organism>
<dbReference type="EMBL" id="SSND01000001">
    <property type="protein sequence ID" value="THD84825.1"/>
    <property type="molecule type" value="Genomic_DNA"/>
</dbReference>
<evidence type="ECO:0008006" key="4">
    <source>
        <dbReference type="Google" id="ProtNLM"/>
    </source>
</evidence>
<reference evidence="2 3" key="1">
    <citation type="submission" date="2019-04" db="EMBL/GenBank/DDBJ databases">
        <title>Draft genome sequence of Gemmobacter aestuarii sp. nov.</title>
        <authorList>
            <person name="Hameed A."/>
            <person name="Lin S.-Y."/>
            <person name="Shahina M."/>
            <person name="Lai W.-A."/>
            <person name="Young C.-C."/>
        </authorList>
    </citation>
    <scope>NUCLEOTIDE SEQUENCE [LARGE SCALE GENOMIC DNA]</scope>
    <source>
        <strain evidence="2 3">CC-PW-75</strain>
    </source>
</reference>
<dbReference type="AlphaFoldDB" id="A0A4S3MSJ7"/>
<evidence type="ECO:0000313" key="2">
    <source>
        <dbReference type="EMBL" id="THD84825.1"/>
    </source>
</evidence>
<feature type="signal peptide" evidence="1">
    <location>
        <begin position="1"/>
        <end position="21"/>
    </location>
</feature>
<protein>
    <recommendedName>
        <fullName evidence="4">PepSY domain-containing protein</fullName>
    </recommendedName>
</protein>